<evidence type="ECO:0000256" key="4">
    <source>
        <dbReference type="ARBA" id="ARBA00012890"/>
    </source>
</evidence>
<dbReference type="GO" id="GO:0033982">
    <property type="term" value="F:3-dehydro-L-gulonate-6-phosphate decarboxylase activity"/>
    <property type="evidence" value="ECO:0007669"/>
    <property type="project" value="TreeGrafter"/>
</dbReference>
<dbReference type="FunFam" id="3.20.20.70:FF:000022">
    <property type="entry name" value="3-keto-L-gulonate-6-phosphate decarboxylase UlaD"/>
    <property type="match status" value="1"/>
</dbReference>
<dbReference type="Pfam" id="PF00215">
    <property type="entry name" value="OMPdecase"/>
    <property type="match status" value="1"/>
</dbReference>
<dbReference type="InterPro" id="IPR013785">
    <property type="entry name" value="Aldolase_TIM"/>
</dbReference>
<dbReference type="Proteomes" id="UP000095598">
    <property type="component" value="Unassembled WGS sequence"/>
</dbReference>
<dbReference type="GO" id="GO:0043801">
    <property type="term" value="F:hexulose-6-phosphate synthase activity"/>
    <property type="evidence" value="ECO:0007669"/>
    <property type="project" value="UniProtKB-EC"/>
</dbReference>
<organism evidence="8 9">
    <name type="scientific">Anaerostipes hadrus</name>
    <dbReference type="NCBI Taxonomy" id="649756"/>
    <lineage>
        <taxon>Bacteria</taxon>
        <taxon>Bacillati</taxon>
        <taxon>Bacillota</taxon>
        <taxon>Clostridia</taxon>
        <taxon>Lachnospirales</taxon>
        <taxon>Lachnospiraceae</taxon>
        <taxon>Anaerostipes</taxon>
    </lineage>
</organism>
<evidence type="ECO:0000256" key="5">
    <source>
        <dbReference type="ARBA" id="ARBA00023239"/>
    </source>
</evidence>
<dbReference type="Gene3D" id="3.20.20.70">
    <property type="entry name" value="Aldolase class I"/>
    <property type="match status" value="1"/>
</dbReference>
<protein>
    <recommendedName>
        <fullName evidence="4">3-hexulose-6-phosphate synthase</fullName>
        <ecNumber evidence="4">4.1.2.43</ecNumber>
    </recommendedName>
</protein>
<reference evidence="8 9" key="1">
    <citation type="submission" date="2015-09" db="EMBL/GenBank/DDBJ databases">
        <authorList>
            <consortium name="Pathogen Informatics"/>
        </authorList>
    </citation>
    <scope>NUCLEOTIDE SEQUENCE [LARGE SCALE GENOMIC DNA]</scope>
    <source>
        <strain evidence="8 9">2789STDY5608868</strain>
    </source>
</reference>
<dbReference type="EMBL" id="CYXT01000018">
    <property type="protein sequence ID" value="CUN04931.1"/>
    <property type="molecule type" value="Genomic_DNA"/>
</dbReference>
<keyword evidence="6" id="KW-0119">Carbohydrate metabolism</keyword>
<dbReference type="NCBIfam" id="TIGR03128">
    <property type="entry name" value="RuMP_HxlA"/>
    <property type="match status" value="1"/>
</dbReference>
<comment type="catalytic activity">
    <reaction evidence="1">
        <text>D-ribulose 5-phosphate + formaldehyde = D-arabino-hex-3-ulose 6-phosphate</text>
        <dbReference type="Rhea" id="RHEA:25201"/>
        <dbReference type="ChEBI" id="CHEBI:16842"/>
        <dbReference type="ChEBI" id="CHEBI:58121"/>
        <dbReference type="ChEBI" id="CHEBI:58542"/>
        <dbReference type="EC" id="4.1.2.43"/>
    </reaction>
</comment>
<evidence type="ECO:0000256" key="2">
    <source>
        <dbReference type="ARBA" id="ARBA00005014"/>
    </source>
</evidence>
<dbReference type="GO" id="GO:0019647">
    <property type="term" value="P:formaldehyde assimilation via ribulose monophosphate cycle"/>
    <property type="evidence" value="ECO:0007669"/>
    <property type="project" value="UniProtKB-UniPathway"/>
</dbReference>
<dbReference type="CDD" id="cd04726">
    <property type="entry name" value="KGPDC_HPS"/>
    <property type="match status" value="1"/>
</dbReference>
<evidence type="ECO:0000256" key="3">
    <source>
        <dbReference type="ARBA" id="ARBA00006350"/>
    </source>
</evidence>
<dbReference type="AlphaFoldDB" id="A0A173TQF7"/>
<dbReference type="PANTHER" id="PTHR35039:SF3">
    <property type="entry name" value="3-KETO-L-GULONATE-6-PHOSPHATE DECARBOXYLASE SGBH-RELATED"/>
    <property type="match status" value="1"/>
</dbReference>
<name>A0A173TQF7_ANAHA</name>
<proteinExistence type="inferred from homology"/>
<evidence type="ECO:0000256" key="6">
    <source>
        <dbReference type="ARBA" id="ARBA00023277"/>
    </source>
</evidence>
<comment type="pathway">
    <text evidence="2">One-carbon metabolism; formaldehyde assimilation via RuMP pathway; D-fructose 6-phosphate from D-ribulose 5-phosphate and formaldehyde: step 1/2.</text>
</comment>
<dbReference type="SMART" id="SM00934">
    <property type="entry name" value="OMPdecase"/>
    <property type="match status" value="1"/>
</dbReference>
<dbReference type="RefSeq" id="WP_055259098.1">
    <property type="nucleotide sequence ID" value="NZ_CYXT01000018.1"/>
</dbReference>
<dbReference type="InterPro" id="IPR011060">
    <property type="entry name" value="RibuloseP-bd_barrel"/>
</dbReference>
<sequence>MKLQLALDDITLEDAVELLDKVHPYVDIIEVGSPFIIEEGMRPVRIFKEKYPDCEILADTKIMDAGEYEAEETFKAGADYCTVLGVTDTLTIEGCVKAAKEYGKQTMVDMICVEDVPKRVKEIEAVGVDFIGVHVGVDQQAVGITPLEKLAEMKSCVEHSIVSVAGGINLKTIEEYKKLNPEVIIVGGGINHAKDPVAAAKAIYEAINQ</sequence>
<dbReference type="InterPro" id="IPR041710">
    <property type="entry name" value="HPS/KGPDC"/>
</dbReference>
<gene>
    <name evidence="8" type="primary">hxlA</name>
    <name evidence="8" type="ORF">ERS852425_02277</name>
</gene>
<dbReference type="InterPro" id="IPR017553">
    <property type="entry name" value="3-hexulose-6-phosphate_synth"/>
</dbReference>
<accession>A0A173TQF7</accession>
<dbReference type="GO" id="GO:0019854">
    <property type="term" value="P:L-ascorbic acid catabolic process"/>
    <property type="evidence" value="ECO:0007669"/>
    <property type="project" value="TreeGrafter"/>
</dbReference>
<dbReference type="PANTHER" id="PTHR35039">
    <property type="entry name" value="3-KETO-L-GULONATE-6-PHOSPHATE DECARBOXYLASE SGBH-RELATED"/>
    <property type="match status" value="1"/>
</dbReference>
<evidence type="ECO:0000256" key="1">
    <source>
        <dbReference type="ARBA" id="ARBA00000718"/>
    </source>
</evidence>
<evidence type="ECO:0000259" key="7">
    <source>
        <dbReference type="SMART" id="SM00934"/>
    </source>
</evidence>
<dbReference type="SUPFAM" id="SSF51366">
    <property type="entry name" value="Ribulose-phoshate binding barrel"/>
    <property type="match status" value="1"/>
</dbReference>
<keyword evidence="5 8" id="KW-0456">Lyase</keyword>
<dbReference type="GO" id="GO:0006207">
    <property type="term" value="P:'de novo' pyrimidine nucleobase biosynthetic process"/>
    <property type="evidence" value="ECO:0007669"/>
    <property type="project" value="InterPro"/>
</dbReference>
<dbReference type="InterPro" id="IPR001754">
    <property type="entry name" value="OMPdeCOase_dom"/>
</dbReference>
<dbReference type="GO" id="GO:0004590">
    <property type="term" value="F:orotidine-5'-phosphate decarboxylase activity"/>
    <property type="evidence" value="ECO:0007669"/>
    <property type="project" value="InterPro"/>
</dbReference>
<evidence type="ECO:0000313" key="8">
    <source>
        <dbReference type="EMBL" id="CUN04931.1"/>
    </source>
</evidence>
<dbReference type="EC" id="4.1.2.43" evidence="4"/>
<evidence type="ECO:0000313" key="9">
    <source>
        <dbReference type="Proteomes" id="UP000095598"/>
    </source>
</evidence>
<comment type="similarity">
    <text evidence="3">Belongs to the HPS/KGPDC family. HPS subfamily.</text>
</comment>
<dbReference type="UniPathway" id="UPA00294">
    <property type="reaction ID" value="UER00434"/>
</dbReference>
<feature type="domain" description="Orotidine 5'-phosphate decarboxylase" evidence="7">
    <location>
        <begin position="2"/>
        <end position="203"/>
    </location>
</feature>